<dbReference type="KEGG" id="mgel:G5B37_06690"/>
<evidence type="ECO:0000313" key="2">
    <source>
        <dbReference type="Proteomes" id="UP000505306"/>
    </source>
</evidence>
<keyword evidence="2" id="KW-1185">Reference proteome</keyword>
<organism evidence="1 2">
    <name type="scientific">Rasiella rasia</name>
    <dbReference type="NCBI Taxonomy" id="2744027"/>
    <lineage>
        <taxon>Bacteria</taxon>
        <taxon>Pseudomonadati</taxon>
        <taxon>Bacteroidota</taxon>
        <taxon>Flavobacteriia</taxon>
        <taxon>Flavobacteriales</taxon>
        <taxon>Flavobacteriaceae</taxon>
        <taxon>Rasiella</taxon>
    </lineage>
</organism>
<sequence>MTMNSYEDAMKENEAQIRIRKTRLLRYDFLEHNLNAALEPQTNIKIP</sequence>
<dbReference type="EMBL" id="CP049057">
    <property type="protein sequence ID" value="QIE59259.1"/>
    <property type="molecule type" value="Genomic_DNA"/>
</dbReference>
<dbReference type="RefSeq" id="WP_164679284.1">
    <property type="nucleotide sequence ID" value="NZ_CP049057.1"/>
</dbReference>
<name>A0A6G6GL23_9FLAO</name>
<gene>
    <name evidence="1" type="ORF">G5B37_06690</name>
</gene>
<evidence type="ECO:0000313" key="1">
    <source>
        <dbReference type="EMBL" id="QIE59259.1"/>
    </source>
</evidence>
<dbReference type="Proteomes" id="UP000505306">
    <property type="component" value="Chromosome"/>
</dbReference>
<dbReference type="AlphaFoldDB" id="A0A6G6GL23"/>
<accession>A0A6G6GL23</accession>
<protein>
    <submittedName>
        <fullName evidence="1">Uncharacterized protein</fullName>
    </submittedName>
</protein>
<reference evidence="1 2" key="1">
    <citation type="submission" date="2020-02" db="EMBL/GenBank/DDBJ databases">
        <title>Complete genome sequence of Flavobacteriaceae bacterium.</title>
        <authorList>
            <person name="Kim S.-J."/>
            <person name="Kim Y.-S."/>
            <person name="Kim K.-H."/>
        </authorList>
    </citation>
    <scope>NUCLEOTIDE SEQUENCE [LARGE SCALE GENOMIC DNA]</scope>
    <source>
        <strain evidence="1 2">RR4-40</strain>
    </source>
</reference>
<proteinExistence type="predicted"/>